<sequence length="1267" mass="139302">MRRLIETYLKYLHPLERLVDEHSPDFWTRLERPMEPEVACVVYAIQVNEGTRSYLFILKVTEEIKLAETVQKLAHQDRLSPEDILARSVMRLVIRLETLANLALVQTAISDPLKDLSSPALDHRPEEAPTSSSSTEDMLGYYLISLFKIYQAINLIKLPMSPRDLHDVTSALDALSSWHNNLPPSLRTNFPQNSSSGDEAGSGSPLAGVLDLYYRLAHIFLLNSLPQPIRSSPTGLGPRRESPLRILATSANNITATAGNMMKEPGHRTYCVFSFGRCLTEAATIQLANSKKSDPALSTPARVNIMKTFWCIKQFYFAIPMDILNPILVPFEADAKVPSPQLTRDCSKPGALKVDVSLHHTASTSGTPADSPSIRVGREVSMASDYSSSTASTREGSHPAICETDETDKGRSKLSPVSPSQDGAAASLLALSLESPTTVHHPGLTASGTILNDVDHSTSGNDAPGMGATAQDSIAQRAHRLLKEDLYENSQRRSSSTSVFSARSEEAPTRLHSSPSGQRSTLFSQSTHAPSSSYFPQDQEQRALRDNHDHSQNPSRKHLSDRAQQPKDTRPLGSAVHLESPSDSRDVGGQVKSMASGRSSQTGAGGAEMFGPSEQLTNEGQGLQSRHADLQVSSSNLSTSYGSTAVQSRKRLLDESEARHYLLVREGYSHWDSATQFDHKLDHHHQQQPPVAGWDKQVTRDYFKCQRDGRLAAGNGRDVATSGLPHHSHERSSHGSLSASSDKNSRFTNNNGPEYPQYAWSPLVSNVHQPSSSRRGSESYIAAMATDTAVSDSPIITQRATASRSSVASTDASVHQRSRPESRTGIQSPSIQQTLAISMAVVDELPKSGEYFDRHSQHLDGHGPYDQALYEHTKSIASGPASPQSALSPISARISTTAVGSNMGTSLAKWRGSPVPSVASGRVYSDTIPEDPSVEPSRTMTPVMDHGGATFVPPLLIANRKRPSLSMYAPSGMEEMLTSGDNREIRSGHVEGDSVGRMRPMPADYNADPLHQNGAESIRLWEKRGEYHSRYDHGYQQPSMPESYSPHPTVASQAPYSNDARSQYHGSAPSMLHRHEDHYQQHHHEQQLPSTRQPRESYTPYYYSTTQSSPSSLSSPHRSGQPSPQLHASSVNHQSHSRPLSRQDVFPPSGHYEQAMPSSSYPSKLPSSTSSSPRSFPQSSQQHIQEHFHRQQESHPMQHQQDQEHPLQQALEPMPPPPFPSQEHSPIFQRQHLYGESMFVPASAAPSTTAADEISELLRDPIRRKYR</sequence>
<feature type="compositionally biased region" description="Low complexity" evidence="1">
    <location>
        <begin position="492"/>
        <end position="502"/>
    </location>
</feature>
<feature type="compositionally biased region" description="Polar residues" evidence="1">
    <location>
        <begin position="1124"/>
        <end position="1140"/>
    </location>
</feature>
<feature type="region of interest" description="Disordered" evidence="1">
    <location>
        <begin position="906"/>
        <end position="937"/>
    </location>
</feature>
<feature type="compositionally biased region" description="Polar residues" evidence="1">
    <location>
        <begin position="511"/>
        <end position="538"/>
    </location>
</feature>
<dbReference type="OrthoDB" id="2123952at2759"/>
<dbReference type="Proteomes" id="UP000726737">
    <property type="component" value="Unassembled WGS sequence"/>
</dbReference>
<feature type="compositionally biased region" description="Polar residues" evidence="1">
    <location>
        <begin position="734"/>
        <end position="752"/>
    </location>
</feature>
<feature type="region of interest" description="Disordered" evidence="1">
    <location>
        <begin position="381"/>
        <end position="421"/>
    </location>
</feature>
<feature type="compositionally biased region" description="Basic and acidic residues" evidence="1">
    <location>
        <begin position="1073"/>
        <end position="1086"/>
    </location>
</feature>
<feature type="compositionally biased region" description="Polar residues" evidence="1">
    <location>
        <begin position="1050"/>
        <end position="1065"/>
    </location>
</feature>
<feature type="region of interest" description="Disordered" evidence="1">
    <location>
        <begin position="798"/>
        <end position="830"/>
    </location>
</feature>
<feature type="compositionally biased region" description="Low complexity" evidence="1">
    <location>
        <begin position="799"/>
        <end position="813"/>
    </location>
</feature>
<evidence type="ECO:0000313" key="3">
    <source>
        <dbReference type="Proteomes" id="UP000726737"/>
    </source>
</evidence>
<feature type="compositionally biased region" description="Basic and acidic residues" evidence="1">
    <location>
        <begin position="1256"/>
        <end position="1267"/>
    </location>
</feature>
<feature type="compositionally biased region" description="Polar residues" evidence="1">
    <location>
        <begin position="614"/>
        <end position="624"/>
    </location>
</feature>
<protein>
    <submittedName>
        <fullName evidence="2">Uncharacterized protein</fullName>
    </submittedName>
</protein>
<proteinExistence type="predicted"/>
<organism evidence="2 3">
    <name type="scientific">Mortierella polycephala</name>
    <dbReference type="NCBI Taxonomy" id="41804"/>
    <lineage>
        <taxon>Eukaryota</taxon>
        <taxon>Fungi</taxon>
        <taxon>Fungi incertae sedis</taxon>
        <taxon>Mucoromycota</taxon>
        <taxon>Mortierellomycotina</taxon>
        <taxon>Mortierellomycetes</taxon>
        <taxon>Mortierellales</taxon>
        <taxon>Mortierellaceae</taxon>
        <taxon>Mortierella</taxon>
    </lineage>
</organism>
<dbReference type="EMBL" id="JAAAJA010000001">
    <property type="protein sequence ID" value="KAG0267713.1"/>
    <property type="molecule type" value="Genomic_DNA"/>
</dbReference>
<feature type="region of interest" description="Disordered" evidence="1">
    <location>
        <begin position="713"/>
        <end position="758"/>
    </location>
</feature>
<feature type="compositionally biased region" description="Low complexity" evidence="1">
    <location>
        <begin position="1097"/>
        <end position="1123"/>
    </location>
</feature>
<feature type="compositionally biased region" description="Basic and acidic residues" evidence="1">
    <location>
        <begin position="558"/>
        <end position="570"/>
    </location>
</feature>
<feature type="region of interest" description="Disordered" evidence="1">
    <location>
        <begin position="484"/>
        <end position="628"/>
    </location>
</feature>
<dbReference type="AlphaFoldDB" id="A0A9P6QKB2"/>
<dbReference type="CDD" id="cd12148">
    <property type="entry name" value="fungal_TF_MHR"/>
    <property type="match status" value="1"/>
</dbReference>
<reference evidence="2" key="1">
    <citation type="journal article" date="2020" name="Fungal Divers.">
        <title>Resolving the Mortierellaceae phylogeny through synthesis of multi-gene phylogenetics and phylogenomics.</title>
        <authorList>
            <person name="Vandepol N."/>
            <person name="Liber J."/>
            <person name="Desiro A."/>
            <person name="Na H."/>
            <person name="Kennedy M."/>
            <person name="Barry K."/>
            <person name="Grigoriev I.V."/>
            <person name="Miller A.N."/>
            <person name="O'Donnell K."/>
            <person name="Stajich J.E."/>
            <person name="Bonito G."/>
        </authorList>
    </citation>
    <scope>NUCLEOTIDE SEQUENCE</scope>
    <source>
        <strain evidence="2">KOD948</strain>
    </source>
</reference>
<evidence type="ECO:0000256" key="1">
    <source>
        <dbReference type="SAM" id="MobiDB-lite"/>
    </source>
</evidence>
<name>A0A9P6QKB2_9FUNG</name>
<feature type="compositionally biased region" description="Low complexity" evidence="1">
    <location>
        <begin position="1157"/>
        <end position="1180"/>
    </location>
</feature>
<gene>
    <name evidence="2" type="ORF">BG011_000024</name>
</gene>
<feature type="compositionally biased region" description="Low complexity" evidence="1">
    <location>
        <begin position="381"/>
        <end position="393"/>
    </location>
</feature>
<feature type="compositionally biased region" description="Basic and acidic residues" evidence="1">
    <location>
        <begin position="539"/>
        <end position="551"/>
    </location>
</feature>
<feature type="region of interest" description="Disordered" evidence="1">
    <location>
        <begin position="1031"/>
        <end position="1231"/>
    </location>
</feature>
<feature type="compositionally biased region" description="Basic and acidic residues" evidence="1">
    <location>
        <begin position="1184"/>
        <end position="1193"/>
    </location>
</feature>
<evidence type="ECO:0000313" key="2">
    <source>
        <dbReference type="EMBL" id="KAG0267713.1"/>
    </source>
</evidence>
<feature type="region of interest" description="Disordered" evidence="1">
    <location>
        <begin position="1244"/>
        <end position="1267"/>
    </location>
</feature>
<comment type="caution">
    <text evidence="2">The sequence shown here is derived from an EMBL/GenBank/DDBJ whole genome shotgun (WGS) entry which is preliminary data.</text>
</comment>
<accession>A0A9P6QKB2</accession>
<keyword evidence="3" id="KW-1185">Reference proteome</keyword>